<dbReference type="PRINTS" id="PR00038">
    <property type="entry name" value="HTHLUXR"/>
</dbReference>
<sequence length="225" mass="25179">MIHIIIADDHPLFREAIRNATQQRFTDSLIAETASLDESLTYIGENPDVDLVLLDLNMPGMDGLNGIVNLRSTYPDVPVVILSAEEDKNVVLQSMTYGAVGFITKSMPREKIIAAIEQILDGQAFLPPDIIRRSSENTYTRRQDNTGIPTEIISSLTRRQLLVFERMAKGESNKQIGYELSIAETTVKAHVSAILRKLKVQNRMKAVLCASTIDFDHYLHRSHSA</sequence>
<evidence type="ECO:0000313" key="8">
    <source>
        <dbReference type="Proteomes" id="UP000435877"/>
    </source>
</evidence>
<dbReference type="InterPro" id="IPR051015">
    <property type="entry name" value="EvgA-like"/>
</dbReference>
<evidence type="ECO:0000259" key="5">
    <source>
        <dbReference type="PROSITE" id="PS50110"/>
    </source>
</evidence>
<feature type="modified residue" description="4-aspartylphosphate" evidence="3">
    <location>
        <position position="55"/>
    </location>
</feature>
<protein>
    <submittedName>
        <fullName evidence="6">Transcriptional regulatory protein DegU</fullName>
    </submittedName>
</protein>
<dbReference type="PROSITE" id="PS00622">
    <property type="entry name" value="HTH_LUXR_1"/>
    <property type="match status" value="1"/>
</dbReference>
<keyword evidence="2" id="KW-0238">DNA-binding</keyword>
<evidence type="ECO:0000256" key="2">
    <source>
        <dbReference type="ARBA" id="ARBA00023125"/>
    </source>
</evidence>
<dbReference type="RefSeq" id="WP_159267510.1">
    <property type="nucleotide sequence ID" value="NZ_CACSIK010000001.1"/>
</dbReference>
<dbReference type="SUPFAM" id="SSF46894">
    <property type="entry name" value="C-terminal effector domain of the bipartite response regulators"/>
    <property type="match status" value="1"/>
</dbReference>
<feature type="domain" description="HTH luxR-type" evidence="4">
    <location>
        <begin position="149"/>
        <end position="214"/>
    </location>
</feature>
<evidence type="ECO:0000259" key="4">
    <source>
        <dbReference type="PROSITE" id="PS50043"/>
    </source>
</evidence>
<dbReference type="SMART" id="SM00448">
    <property type="entry name" value="REC"/>
    <property type="match status" value="1"/>
</dbReference>
<dbReference type="OrthoDB" id="9814495at2"/>
<dbReference type="GO" id="GO:0003677">
    <property type="term" value="F:DNA binding"/>
    <property type="evidence" value="ECO:0007669"/>
    <property type="project" value="UniProtKB-KW"/>
</dbReference>
<proteinExistence type="predicted"/>
<dbReference type="Pfam" id="PF00072">
    <property type="entry name" value="Response_reg"/>
    <property type="match status" value="1"/>
</dbReference>
<dbReference type="CDD" id="cd06170">
    <property type="entry name" value="LuxR_C_like"/>
    <property type="match status" value="1"/>
</dbReference>
<evidence type="ECO:0000313" key="6">
    <source>
        <dbReference type="EMBL" id="CAA0080628.1"/>
    </source>
</evidence>
<reference evidence="8 9" key="1">
    <citation type="submission" date="2019-11" db="EMBL/GenBank/DDBJ databases">
        <authorList>
            <person name="Holert J."/>
        </authorList>
    </citation>
    <scope>NUCLEOTIDE SEQUENCE [LARGE SCALE GENOMIC DNA]</scope>
    <source>
        <strain evidence="6">BC3_2A</strain>
        <strain evidence="7">SB11_1A</strain>
    </source>
</reference>
<evidence type="ECO:0000313" key="9">
    <source>
        <dbReference type="Proteomes" id="UP000439591"/>
    </source>
</evidence>
<dbReference type="Proteomes" id="UP000439591">
    <property type="component" value="Unassembled WGS sequence"/>
</dbReference>
<dbReference type="InterPro" id="IPR058245">
    <property type="entry name" value="NreC/VraR/RcsB-like_REC"/>
</dbReference>
<dbReference type="InterPro" id="IPR001789">
    <property type="entry name" value="Sig_transdc_resp-reg_receiver"/>
</dbReference>
<gene>
    <name evidence="6" type="primary">degU</name>
    <name evidence="7" type="ORF">IHBHHGIJ_00850</name>
    <name evidence="6" type="ORF">KFEGEMFD_00301</name>
</gene>
<dbReference type="PANTHER" id="PTHR45566:SF1">
    <property type="entry name" value="HTH-TYPE TRANSCRIPTIONAL REGULATOR YHJB-RELATED"/>
    <property type="match status" value="1"/>
</dbReference>
<dbReference type="GO" id="GO:0006355">
    <property type="term" value="P:regulation of DNA-templated transcription"/>
    <property type="evidence" value="ECO:0007669"/>
    <property type="project" value="InterPro"/>
</dbReference>
<evidence type="ECO:0000256" key="1">
    <source>
        <dbReference type="ARBA" id="ARBA00022553"/>
    </source>
</evidence>
<dbReference type="GO" id="GO:0000160">
    <property type="term" value="P:phosphorelay signal transduction system"/>
    <property type="evidence" value="ECO:0007669"/>
    <property type="project" value="InterPro"/>
</dbReference>
<evidence type="ECO:0000256" key="3">
    <source>
        <dbReference type="PROSITE-ProRule" id="PRU00169"/>
    </source>
</evidence>
<feature type="domain" description="Response regulatory" evidence="5">
    <location>
        <begin position="3"/>
        <end position="120"/>
    </location>
</feature>
<keyword evidence="8" id="KW-1185">Reference proteome</keyword>
<keyword evidence="1 3" id="KW-0597">Phosphoprotein</keyword>
<dbReference type="AlphaFoldDB" id="A0A5S9MUC6"/>
<dbReference type="SUPFAM" id="SSF52172">
    <property type="entry name" value="CheY-like"/>
    <property type="match status" value="1"/>
</dbReference>
<dbReference type="InterPro" id="IPR000792">
    <property type="entry name" value="Tscrpt_reg_LuxR_C"/>
</dbReference>
<organism evidence="6 9">
    <name type="scientific">Zhongshania aliphaticivorans</name>
    <dbReference type="NCBI Taxonomy" id="1470434"/>
    <lineage>
        <taxon>Bacteria</taxon>
        <taxon>Pseudomonadati</taxon>
        <taxon>Pseudomonadota</taxon>
        <taxon>Gammaproteobacteria</taxon>
        <taxon>Cellvibrionales</taxon>
        <taxon>Spongiibacteraceae</taxon>
        <taxon>Zhongshania</taxon>
    </lineage>
</organism>
<dbReference type="SMART" id="SM00421">
    <property type="entry name" value="HTH_LUXR"/>
    <property type="match status" value="1"/>
</dbReference>
<dbReference type="Proteomes" id="UP000435877">
    <property type="component" value="Unassembled WGS sequence"/>
</dbReference>
<dbReference type="CDD" id="cd17535">
    <property type="entry name" value="REC_NarL-like"/>
    <property type="match status" value="1"/>
</dbReference>
<dbReference type="PROSITE" id="PS50043">
    <property type="entry name" value="HTH_LUXR_2"/>
    <property type="match status" value="1"/>
</dbReference>
<dbReference type="InterPro" id="IPR011006">
    <property type="entry name" value="CheY-like_superfamily"/>
</dbReference>
<dbReference type="PROSITE" id="PS50110">
    <property type="entry name" value="RESPONSE_REGULATORY"/>
    <property type="match status" value="1"/>
</dbReference>
<dbReference type="EMBL" id="CACSIM010000001">
    <property type="protein sequence ID" value="CAA0080628.1"/>
    <property type="molecule type" value="Genomic_DNA"/>
</dbReference>
<name>A0A5S9MUC6_9GAMM</name>
<dbReference type="Pfam" id="PF00196">
    <property type="entry name" value="GerE"/>
    <property type="match status" value="1"/>
</dbReference>
<accession>A0A5S9MUC6</accession>
<dbReference type="EMBL" id="CACSIK010000001">
    <property type="protein sequence ID" value="CAA0085507.1"/>
    <property type="molecule type" value="Genomic_DNA"/>
</dbReference>
<dbReference type="InterPro" id="IPR016032">
    <property type="entry name" value="Sig_transdc_resp-reg_C-effctor"/>
</dbReference>
<dbReference type="Gene3D" id="3.40.50.2300">
    <property type="match status" value="1"/>
</dbReference>
<evidence type="ECO:0000313" key="7">
    <source>
        <dbReference type="EMBL" id="CAA0085507.1"/>
    </source>
</evidence>
<dbReference type="PANTHER" id="PTHR45566">
    <property type="entry name" value="HTH-TYPE TRANSCRIPTIONAL REGULATOR YHJB-RELATED"/>
    <property type="match status" value="1"/>
</dbReference>